<keyword evidence="2" id="KW-1185">Reference proteome</keyword>
<dbReference type="STRING" id="235985.SAMN05414137_104318"/>
<reference evidence="2" key="1">
    <citation type="submission" date="2016-10" db="EMBL/GenBank/DDBJ databases">
        <authorList>
            <person name="Varghese N."/>
        </authorList>
    </citation>
    <scope>NUCLEOTIDE SEQUENCE [LARGE SCALE GENOMIC DNA]</scope>
    <source>
        <strain evidence="2">DSM 45096 / BCRC 16803 / CGMCC 4.1857 / CIP 109030 / JCM 12277 / KCTC 19219 / NBRC 100920 / 33214</strain>
    </source>
</reference>
<evidence type="ECO:0000313" key="2">
    <source>
        <dbReference type="Proteomes" id="UP000183015"/>
    </source>
</evidence>
<name>A0A1H7L4N5_STRJI</name>
<dbReference type="eggNOG" id="ENOG502ZURF">
    <property type="taxonomic scope" value="Bacteria"/>
</dbReference>
<accession>A0A1H7L4N5</accession>
<sequence length="74" mass="7921">MSDATSALAKLGAHPGLCLGCAHRLLNETRRGTAYLRCGGAASDDTLPRYPRLPVRECHGFTAVEDRAPQALDK</sequence>
<dbReference type="OrthoDB" id="3854842at2"/>
<dbReference type="EMBL" id="FOAZ01000004">
    <property type="protein sequence ID" value="SEK93395.1"/>
    <property type="molecule type" value="Genomic_DNA"/>
</dbReference>
<proteinExistence type="predicted"/>
<evidence type="ECO:0000313" key="1">
    <source>
        <dbReference type="EMBL" id="SEK93395.1"/>
    </source>
</evidence>
<dbReference type="RefSeq" id="WP_143094261.1">
    <property type="nucleotide sequence ID" value="NZ_BBPN01000001.1"/>
</dbReference>
<gene>
    <name evidence="1" type="ORF">SAMN05414137_104318</name>
</gene>
<dbReference type="AlphaFoldDB" id="A0A1H7L4N5"/>
<protein>
    <submittedName>
        <fullName evidence="1">Uncharacterized protein</fullName>
    </submittedName>
</protein>
<organism evidence="1 2">
    <name type="scientific">Streptacidiphilus jiangxiensis</name>
    <dbReference type="NCBI Taxonomy" id="235985"/>
    <lineage>
        <taxon>Bacteria</taxon>
        <taxon>Bacillati</taxon>
        <taxon>Actinomycetota</taxon>
        <taxon>Actinomycetes</taxon>
        <taxon>Kitasatosporales</taxon>
        <taxon>Streptomycetaceae</taxon>
        <taxon>Streptacidiphilus</taxon>
    </lineage>
</organism>
<dbReference type="Proteomes" id="UP000183015">
    <property type="component" value="Unassembled WGS sequence"/>
</dbReference>